<dbReference type="EC" id="2.1.1.72" evidence="2"/>
<evidence type="ECO:0000256" key="6">
    <source>
        <dbReference type="ARBA" id="ARBA00047942"/>
    </source>
</evidence>
<evidence type="ECO:0000256" key="3">
    <source>
        <dbReference type="ARBA" id="ARBA00022603"/>
    </source>
</evidence>
<evidence type="ECO:0000256" key="1">
    <source>
        <dbReference type="ARBA" id="ARBA00006594"/>
    </source>
</evidence>
<proteinExistence type="inferred from homology"/>
<dbReference type="InterPro" id="IPR002052">
    <property type="entry name" value="DNA_methylase_N6_adenine_CS"/>
</dbReference>
<evidence type="ECO:0000256" key="4">
    <source>
        <dbReference type="ARBA" id="ARBA00022679"/>
    </source>
</evidence>
<name>A0A6S6SJN2_9BACT</name>
<evidence type="ECO:0000256" key="2">
    <source>
        <dbReference type="ARBA" id="ARBA00011900"/>
    </source>
</evidence>
<dbReference type="PIRSF" id="PIRSF015855">
    <property type="entry name" value="TypeIII_Mtase_mKpnI"/>
    <property type="match status" value="1"/>
</dbReference>
<dbReference type="PRINTS" id="PR00506">
    <property type="entry name" value="D21N6MTFRASE"/>
</dbReference>
<dbReference type="InterPro" id="IPR002295">
    <property type="entry name" value="N4/N6-MTase_EcoPI_Mod-like"/>
</dbReference>
<dbReference type="PROSITE" id="PS00092">
    <property type="entry name" value="N6_MTASE"/>
    <property type="match status" value="1"/>
</dbReference>
<feature type="domain" description="DNA methylase N-4/N-6" evidence="7">
    <location>
        <begin position="120"/>
        <end position="455"/>
    </location>
</feature>
<dbReference type="Pfam" id="PF01555">
    <property type="entry name" value="N6_N4_Mtase"/>
    <property type="match status" value="1"/>
</dbReference>
<evidence type="ECO:0000313" key="8">
    <source>
        <dbReference type="EMBL" id="CAA6803038.1"/>
    </source>
</evidence>
<dbReference type="GO" id="GO:0008170">
    <property type="term" value="F:N-methyltransferase activity"/>
    <property type="evidence" value="ECO:0007669"/>
    <property type="project" value="InterPro"/>
</dbReference>
<organism evidence="8">
    <name type="scientific">uncultured Sulfurovum sp</name>
    <dbReference type="NCBI Taxonomy" id="269237"/>
    <lineage>
        <taxon>Bacteria</taxon>
        <taxon>Pseudomonadati</taxon>
        <taxon>Campylobacterota</taxon>
        <taxon>Epsilonproteobacteria</taxon>
        <taxon>Campylobacterales</taxon>
        <taxon>Sulfurovaceae</taxon>
        <taxon>Sulfurovum</taxon>
        <taxon>environmental samples</taxon>
    </lineage>
</organism>
<dbReference type="GO" id="GO:0009007">
    <property type="term" value="F:site-specific DNA-methyltransferase (adenine-specific) activity"/>
    <property type="evidence" value="ECO:0007669"/>
    <property type="project" value="UniProtKB-EC"/>
</dbReference>
<dbReference type="InterPro" id="IPR029063">
    <property type="entry name" value="SAM-dependent_MTases_sf"/>
</dbReference>
<comment type="similarity">
    <text evidence="1">Belongs to the N(4)/N(6)-methyltransferase family.</text>
</comment>
<gene>
    <name evidence="8" type="ORF">HELGO_WM2743</name>
</gene>
<dbReference type="GO" id="GO:0032259">
    <property type="term" value="P:methylation"/>
    <property type="evidence" value="ECO:0007669"/>
    <property type="project" value="UniProtKB-KW"/>
</dbReference>
<dbReference type="Gene3D" id="3.40.50.150">
    <property type="entry name" value="Vaccinia Virus protein VP39"/>
    <property type="match status" value="1"/>
</dbReference>
<keyword evidence="3 8" id="KW-0489">Methyltransferase</keyword>
<sequence>MKQKENVINEQSINDINYELLKNQFPHAISIDEDGKYIIDPKKLQMSLDPSKADIKEDGYGLNWVGKKEAYHTAFSKNYKVLKPLNDDNSKNWDTTENILIKGDNLDALKILRQNYFESIKMIYIDPPYNTKNDGFVYNDDFTSNTEETLEELGYDKEYIDYIENIQGAKTHSGWLSFMYPRLLIARDLLKDDGSIFLSIDDNEVAQLKLLCDEVFGNDNFVGELSIVNNIAGRSDKKNIATAHEYILIYQKSDNFLAKGLALTEEQLKDYKHLDKENNKLYREQGLRKRGSGAKREDRPNMYYPVYYDIKLNKVSLEKNEFDNPVIITPKLSNGTDGRWRWGKKTFLQKTFLLEVKKVERRNEFDIFEKVYLENDGDMKSVKMKSFLLDSDYTSDTATSEFHEIMELNTFNNPKSVQLIKDLITISTDKNDVVLDFFAGSGTTAHATMELNSQYTTNRKFITVQWAERTAEQSEARKLKYNTIFDITLERIKRAGDKIAKGDIGFRTFEIVEDLKQKIYQKSLEEMTQTDMKEIFELPSIDSIEDILYNLLVAESLPLSSKIQTLIEEKLYIVSNVVFVLGDMEIDTLIDEIKGKKELEYITVYSPNIKDDKFTLELESAVSSIGIKSDKLRFRG</sequence>
<dbReference type="GO" id="GO:0003677">
    <property type="term" value="F:DNA binding"/>
    <property type="evidence" value="ECO:0007669"/>
    <property type="project" value="InterPro"/>
</dbReference>
<evidence type="ECO:0000259" key="7">
    <source>
        <dbReference type="Pfam" id="PF01555"/>
    </source>
</evidence>
<accession>A0A6S6SJN2</accession>
<dbReference type="InterPro" id="IPR002941">
    <property type="entry name" value="DNA_methylase_N4/N6"/>
</dbReference>
<dbReference type="EMBL" id="CACVAS010000030">
    <property type="protein sequence ID" value="CAA6803038.1"/>
    <property type="molecule type" value="Genomic_DNA"/>
</dbReference>
<dbReference type="AlphaFoldDB" id="A0A6S6SJN2"/>
<keyword evidence="5" id="KW-0949">S-adenosyl-L-methionine</keyword>
<comment type="catalytic activity">
    <reaction evidence="6">
        <text>a 2'-deoxyadenosine in DNA + S-adenosyl-L-methionine = an N(6)-methyl-2'-deoxyadenosine in DNA + S-adenosyl-L-homocysteine + H(+)</text>
        <dbReference type="Rhea" id="RHEA:15197"/>
        <dbReference type="Rhea" id="RHEA-COMP:12418"/>
        <dbReference type="Rhea" id="RHEA-COMP:12419"/>
        <dbReference type="ChEBI" id="CHEBI:15378"/>
        <dbReference type="ChEBI" id="CHEBI:57856"/>
        <dbReference type="ChEBI" id="CHEBI:59789"/>
        <dbReference type="ChEBI" id="CHEBI:90615"/>
        <dbReference type="ChEBI" id="CHEBI:90616"/>
        <dbReference type="EC" id="2.1.1.72"/>
    </reaction>
</comment>
<protein>
    <recommendedName>
        <fullName evidence="2">site-specific DNA-methyltransferase (adenine-specific)</fullName>
        <ecNumber evidence="2">2.1.1.72</ecNumber>
    </recommendedName>
</protein>
<dbReference type="SUPFAM" id="SSF53335">
    <property type="entry name" value="S-adenosyl-L-methionine-dependent methyltransferases"/>
    <property type="match status" value="1"/>
</dbReference>
<keyword evidence="4 8" id="KW-0808">Transferase</keyword>
<reference evidence="8" key="1">
    <citation type="submission" date="2020-01" db="EMBL/GenBank/DDBJ databases">
        <authorList>
            <person name="Meier V. D."/>
            <person name="Meier V D."/>
        </authorList>
    </citation>
    <scope>NUCLEOTIDE SEQUENCE</scope>
    <source>
        <strain evidence="8">HLG_WM_MAG_01</strain>
    </source>
</reference>
<evidence type="ECO:0000256" key="5">
    <source>
        <dbReference type="ARBA" id="ARBA00022691"/>
    </source>
</evidence>